<dbReference type="InterPro" id="IPR027417">
    <property type="entry name" value="P-loop_NTPase"/>
</dbReference>
<dbReference type="PRINTS" id="PR00193">
    <property type="entry name" value="MYOSINHEAVY"/>
</dbReference>
<dbReference type="Gene3D" id="1.10.10.820">
    <property type="match status" value="1"/>
</dbReference>
<evidence type="ECO:0000256" key="15">
    <source>
        <dbReference type="SAM" id="MobiDB-lite"/>
    </source>
</evidence>
<evidence type="ECO:0000256" key="3">
    <source>
        <dbReference type="ARBA" id="ARBA00022433"/>
    </source>
</evidence>
<evidence type="ECO:0000256" key="2">
    <source>
        <dbReference type="ARBA" id="ARBA00008314"/>
    </source>
</evidence>
<dbReference type="FunFam" id="1.20.5.370:FF:000009">
    <property type="entry name" value="Myosin heavy chain, isoform G"/>
    <property type="match status" value="1"/>
</dbReference>
<dbReference type="OrthoDB" id="312459at2759"/>
<dbReference type="KEGG" id="aplc:110980848"/>
<dbReference type="GO" id="GO:0040011">
    <property type="term" value="P:locomotion"/>
    <property type="evidence" value="ECO:0007669"/>
    <property type="project" value="UniProtKB-ARBA"/>
</dbReference>
<dbReference type="InterPro" id="IPR036961">
    <property type="entry name" value="Kinesin_motor_dom_sf"/>
</dbReference>
<sequence length="1944" mass="223511">MSDDPESFLTVNRKDQLEAAATQFDTKKNCWVPDQKDGFIAAEVISTKGEQVTLKTVTGKQVTLKKDDTQQMNPPKFEKVEDMAGLTFLNEASVLHNLRSRYHSGLIYTYSGLFCVAINPYRRLPIYTDKVVMLYKGKRRNEMPPHVYSVADNAYHDMLQDHENQSMLITGESGAGKTENTKKVIQYFANIASSSAGKGASEEGKKGNLEDQVIQANPPLEAFGNAKTIRNDNSSRFGKFIRIHFGTTGKLAGADIETYLLEKSRVIFQQPLERSYHIFYQLLSGQISGLNEKLLLTGKATDYIYISQGKTEIDNVDDKEEMKITDDALNILGFEEEEKLSLYQLTAGIMHFGNIKWKQRPREEQAEIESTDTADKVAFLLGLNSADLVKNLLRPRIKVGSEYVQQGRTKEQVIYSVGALCKAIYDRMFRSLVARVNKTLDTKATKQYFIGVLDIAGFEIFDFNSFEQICINLTNEKLQQFFNHHMFVLEQEEYKREGIQWDFIDFGLDLQDTITLIEGPMGVFMVLEEECMFPKATDKTFLEKLVKNNSDKPTVFGIPAVGKNRSKSGREFHFEIHHYAGTVGYNVDFWLDKNKDPLNEAVVELFRKSTMHLLQSLFIEAATGVGRKKGGSFQTVSALHREQLNRLLTTLMNTKPHFVRCIIPNENKKPGVIDAHLVLHQLACNGVLEGIRICRKGFPNRMPFSDFKQRYMILAPSAVPQGFMDSRKACDLLLKSLELEANEYRMGHTKVFFRAGVLGQLEDMRDTRLARILSLLQAVCRGFLMRRIYKKILDQRVGLAVLQRNIRKYLILRNWGWWRLYTKVKPLLNVARAEDEMKAINEELQKAKDKVVKEEKERKALEEKNSELLKEKNDIFMQLQQEQDNAADLEDKLSKVMSQRVDLETQLAELQARLEEEEDSNADVTAAKRKLETECDELKKDIEDLEITLAKVEEEKKAKDSHIKMLNEDLAAQDEVIAKLSKEKASLEETNQKTLEQLQAEEDKCNHLTKVKAKLESTVDELEDSLEHEKKARADVEKVKRKLEGDLKMTQETVEDLERAKRDMEETIKKRDYDISQLNSRLEDEQSLVAQLQKKIKELQARIEELEEELEAERQARAKADKQRAELSRELDDLSDRLEEQGGATSAQIELNKKREAELIKIKRDLDEAHMQHETSMASIRKKQQETVSELSENLDQLSRAKTKIDKDRQMLKVEVEDLNTNIEMLQRSKLNSDKAIHQLEAQLSEANARLDEHTRSISELNSQKNRLNNENSELTRQLEESESNSGQMSKNRMQLLAQLEELKRQLEDEARARQQVNQQLKQAQMDNDSLRDQLDEECEARSDLARQLAKSNKDLQDMKAKFDGEAVQRAEDLEEQRKKLMVRLAQIEEQLSQALTKNSSLEKAKTRLAGEVEDLLIDVERECSRANALEKKQRNFDQVLGEWKVRVDDLTVELEGAQRDVRLNSTELFKVKNSYEEVCETVECCRRENKTLQAEIAELTDQLGEGGKNVHELEKARKRLEMEKEELQAALEEAENALELEEGKVVRAQLDLAQMKNEIERRLNEKDEEFEATRKNHQRALESMQASLEVEMKGKGEALRLKKKLEGEVNELEIQLDAANRQLAELNKLIKKYLADLKESHDHCDELCRQRDDARDTLQLIERRSNLLMAELEELRATLEHSERCRKQAEGELADQSDRMSELTTANHSLTSQRRKLEAEIQTIQGELDDMSNEARNADDRCKKAVSDATRMAEELRAEQDHSLHVQKMYKSMEITIKDMTSRLEEAEAMALKGGKTTIMKLEKKLHDTERDLDAECRRRSDLDKAIRKQDRRLKDMIVSADEDRKSQERLQEVVDKLQIKCKNFKRQVEEAEEMANLNLNKFKGAQRELEDMEERVEIAESTVNKLRAKHRSGALTTTTRVTTKSASGSSSYTKSASSSSRR</sequence>
<dbReference type="FunFam" id="1.20.120.720:FF:000001">
    <property type="entry name" value="Myosin heavy chain, muscle"/>
    <property type="match status" value="1"/>
</dbReference>
<evidence type="ECO:0000256" key="8">
    <source>
        <dbReference type="ARBA" id="ARBA00023123"/>
    </source>
</evidence>
<dbReference type="Gene3D" id="1.20.58.530">
    <property type="match status" value="1"/>
</dbReference>
<dbReference type="InterPro" id="IPR008989">
    <property type="entry name" value="Myosin_S1_N"/>
</dbReference>
<dbReference type="GO" id="GO:0030036">
    <property type="term" value="P:actin cytoskeleton organization"/>
    <property type="evidence" value="ECO:0007669"/>
    <property type="project" value="UniProtKB-ARBA"/>
</dbReference>
<dbReference type="InterPro" id="IPR001609">
    <property type="entry name" value="Myosin_head_motor_dom-like"/>
</dbReference>
<dbReference type="GeneID" id="110980848"/>
<comment type="subunit">
    <text evidence="12">Muscle myosin is a hexameric protein that consists of 2 heavy chain subunits (MHC), 2 alkali light chain subunits (MLC) and 2 regulatory light chain subunits (MLC-2).</text>
</comment>
<dbReference type="PANTHER" id="PTHR45615:SF27">
    <property type="entry name" value="MYOSIN HEAVY CHAIN, MUSCLE"/>
    <property type="match status" value="1"/>
</dbReference>
<dbReference type="Gene3D" id="2.30.30.360">
    <property type="entry name" value="Myosin S1 fragment, N-terminal"/>
    <property type="match status" value="1"/>
</dbReference>
<dbReference type="GO" id="GO:0051015">
    <property type="term" value="F:actin filament binding"/>
    <property type="evidence" value="ECO:0007669"/>
    <property type="project" value="InterPro"/>
</dbReference>
<dbReference type="FunFam" id="3.40.850.10:FF:000024">
    <property type="entry name" value="Myosin heavy chain, isoform J"/>
    <property type="match status" value="1"/>
</dbReference>
<evidence type="ECO:0000256" key="13">
    <source>
        <dbReference type="PROSITE-ProRule" id="PRU00782"/>
    </source>
</evidence>
<feature type="region of interest" description="Actin-binding" evidence="13">
    <location>
        <begin position="644"/>
        <end position="666"/>
    </location>
</feature>
<dbReference type="Pfam" id="PF02736">
    <property type="entry name" value="Myosin_N"/>
    <property type="match status" value="1"/>
</dbReference>
<dbReference type="GO" id="GO:0009653">
    <property type="term" value="P:anatomical structure morphogenesis"/>
    <property type="evidence" value="ECO:0007669"/>
    <property type="project" value="UniProtKB-ARBA"/>
</dbReference>
<dbReference type="PROSITE" id="PS50096">
    <property type="entry name" value="IQ"/>
    <property type="match status" value="1"/>
</dbReference>
<dbReference type="GO" id="GO:0000146">
    <property type="term" value="F:microfilament motor activity"/>
    <property type="evidence" value="ECO:0007669"/>
    <property type="project" value="UniProtKB-ARBA"/>
</dbReference>
<dbReference type="SUPFAM" id="SSF52540">
    <property type="entry name" value="P-loop containing nucleoside triphosphate hydrolases"/>
    <property type="match status" value="1"/>
</dbReference>
<evidence type="ECO:0000256" key="1">
    <source>
        <dbReference type="ARBA" id="ARBA00004657"/>
    </source>
</evidence>
<dbReference type="GO" id="GO:0005524">
    <property type="term" value="F:ATP binding"/>
    <property type="evidence" value="ECO:0007669"/>
    <property type="project" value="UniProtKB-UniRule"/>
</dbReference>
<feature type="domain" description="Myosin motor" evidence="16">
    <location>
        <begin position="78"/>
        <end position="766"/>
    </location>
</feature>
<organism evidence="18 19">
    <name type="scientific">Acanthaster planci</name>
    <name type="common">Crown-of-thorns starfish</name>
    <dbReference type="NCBI Taxonomy" id="133434"/>
    <lineage>
        <taxon>Eukaryota</taxon>
        <taxon>Metazoa</taxon>
        <taxon>Echinodermata</taxon>
        <taxon>Eleutherozoa</taxon>
        <taxon>Asterozoa</taxon>
        <taxon>Asteroidea</taxon>
        <taxon>Valvatacea</taxon>
        <taxon>Valvatida</taxon>
        <taxon>Acanthasteridae</taxon>
        <taxon>Acanthaster</taxon>
    </lineage>
</organism>
<keyword evidence="7 14" id="KW-0175">Coiled coil</keyword>
<evidence type="ECO:0000256" key="10">
    <source>
        <dbReference type="ARBA" id="ARBA00023179"/>
    </source>
</evidence>
<keyword evidence="11 13" id="KW-0009">Actin-binding</keyword>
<dbReference type="GO" id="GO:0030016">
    <property type="term" value="C:myofibril"/>
    <property type="evidence" value="ECO:0007669"/>
    <property type="project" value="UniProtKB-SubCell"/>
</dbReference>
<evidence type="ECO:0000256" key="11">
    <source>
        <dbReference type="ARBA" id="ARBA00023203"/>
    </source>
</evidence>
<evidence type="ECO:0000256" key="6">
    <source>
        <dbReference type="ARBA" id="ARBA00022840"/>
    </source>
</evidence>
<dbReference type="Gene3D" id="1.20.5.370">
    <property type="match status" value="3"/>
</dbReference>
<dbReference type="FunFam" id="2.30.30.360:FF:000001">
    <property type="entry name" value="Myosin heavy chain"/>
    <property type="match status" value="1"/>
</dbReference>
<evidence type="ECO:0000256" key="9">
    <source>
        <dbReference type="ARBA" id="ARBA00023175"/>
    </source>
</evidence>
<dbReference type="RefSeq" id="XP_022093558.1">
    <property type="nucleotide sequence ID" value="XM_022237866.1"/>
</dbReference>
<dbReference type="InterPro" id="IPR004009">
    <property type="entry name" value="SH3_Myosin"/>
</dbReference>
<evidence type="ECO:0000259" key="16">
    <source>
        <dbReference type="PROSITE" id="PS51456"/>
    </source>
</evidence>
<dbReference type="FunFam" id="1.20.5.370:FF:000001">
    <property type="entry name" value="Myosin heavy chain"/>
    <property type="match status" value="1"/>
</dbReference>
<feature type="region of interest" description="Disordered" evidence="15">
    <location>
        <begin position="1259"/>
        <end position="1290"/>
    </location>
</feature>
<dbReference type="SMART" id="SM00242">
    <property type="entry name" value="MYSc"/>
    <property type="match status" value="1"/>
</dbReference>
<evidence type="ECO:0000256" key="14">
    <source>
        <dbReference type="SAM" id="Coils"/>
    </source>
</evidence>
<dbReference type="PANTHER" id="PTHR45615">
    <property type="entry name" value="MYOSIN HEAVY CHAIN, NON-MUSCLE"/>
    <property type="match status" value="1"/>
</dbReference>
<comment type="similarity">
    <text evidence="2 13">Belongs to the TRAFAC class myosin-kinesin ATPase superfamily. Myosin family.</text>
</comment>
<evidence type="ECO:0000256" key="4">
    <source>
        <dbReference type="ARBA" id="ARBA00022490"/>
    </source>
</evidence>
<evidence type="ECO:0000256" key="12">
    <source>
        <dbReference type="ARBA" id="ARBA00038612"/>
    </source>
</evidence>
<feature type="domain" description="Myosin N-terminal SH3-like" evidence="17">
    <location>
        <begin position="25"/>
        <end position="74"/>
    </location>
</feature>
<keyword evidence="4" id="KW-0963">Cytoplasm</keyword>
<evidence type="ECO:0000313" key="19">
    <source>
        <dbReference type="RefSeq" id="XP_022093558.1"/>
    </source>
</evidence>
<dbReference type="Pfam" id="PF01576">
    <property type="entry name" value="Myosin_tail_1"/>
    <property type="match status" value="1"/>
</dbReference>
<dbReference type="FunFam" id="1.20.5.370:FF:000008">
    <property type="entry name" value="Myosin heavy chain"/>
    <property type="match status" value="1"/>
</dbReference>
<keyword evidence="18" id="KW-1185">Reference proteome</keyword>
<dbReference type="PROSITE" id="PS51456">
    <property type="entry name" value="MYOSIN_MOTOR"/>
    <property type="match status" value="1"/>
</dbReference>
<keyword evidence="8 13" id="KW-0518">Myosin</keyword>
<feature type="coiled-coil region" evidence="14">
    <location>
        <begin position="1441"/>
        <end position="1820"/>
    </location>
</feature>
<dbReference type="OMA" id="IRAWCTL"/>
<feature type="binding site" evidence="13">
    <location>
        <begin position="171"/>
        <end position="178"/>
    </location>
    <ligand>
        <name>ATP</name>
        <dbReference type="ChEBI" id="CHEBI:30616"/>
    </ligand>
</feature>
<dbReference type="FunFam" id="1.20.5.370:FF:000010">
    <property type="entry name" value="Myosin heavy chain, isoform G"/>
    <property type="match status" value="1"/>
</dbReference>
<gene>
    <name evidence="19" type="primary">LOC110980848</name>
</gene>
<dbReference type="InterPro" id="IPR002928">
    <property type="entry name" value="Myosin_tail"/>
</dbReference>
<dbReference type="CDD" id="cd01377">
    <property type="entry name" value="MYSc_class_II"/>
    <property type="match status" value="1"/>
</dbReference>
<accession>A0A8B7YJX7</accession>
<dbReference type="FunFam" id="1.20.5.340:FF:000019">
    <property type="entry name" value="Myosin heavy chain, isoform G"/>
    <property type="match status" value="1"/>
</dbReference>
<dbReference type="Pfam" id="PF00063">
    <property type="entry name" value="Myosin_head"/>
    <property type="match status" value="1"/>
</dbReference>
<dbReference type="Proteomes" id="UP000694845">
    <property type="component" value="Unplaced"/>
</dbReference>
<dbReference type="FunFam" id="1.20.58.530:FF:000001">
    <property type="entry name" value="Myosin heavy chain"/>
    <property type="match status" value="1"/>
</dbReference>
<feature type="coiled-coil region" evidence="14">
    <location>
        <begin position="830"/>
        <end position="1144"/>
    </location>
</feature>
<evidence type="ECO:0000313" key="18">
    <source>
        <dbReference type="Proteomes" id="UP000694845"/>
    </source>
</evidence>
<comment type="subcellular location">
    <subcellularLocation>
        <location evidence="1">Cytoplasm</location>
        <location evidence="1">Myofibril</location>
    </subcellularLocation>
</comment>
<feature type="compositionally biased region" description="Low complexity" evidence="15">
    <location>
        <begin position="1918"/>
        <end position="1944"/>
    </location>
</feature>
<evidence type="ECO:0000256" key="5">
    <source>
        <dbReference type="ARBA" id="ARBA00022741"/>
    </source>
</evidence>
<keyword evidence="3" id="KW-0787">Thick filament</keyword>
<evidence type="ECO:0000256" key="7">
    <source>
        <dbReference type="ARBA" id="ARBA00023054"/>
    </source>
</evidence>
<dbReference type="Gene3D" id="6.10.250.2420">
    <property type="match status" value="1"/>
</dbReference>
<feature type="region of interest" description="Disordered" evidence="15">
    <location>
        <begin position="1910"/>
        <end position="1944"/>
    </location>
</feature>
<reference evidence="19" key="1">
    <citation type="submission" date="2025-08" db="UniProtKB">
        <authorList>
            <consortium name="RefSeq"/>
        </authorList>
    </citation>
    <scope>IDENTIFICATION</scope>
</reference>
<dbReference type="PROSITE" id="PS51844">
    <property type="entry name" value="SH3_LIKE"/>
    <property type="match status" value="1"/>
</dbReference>
<dbReference type="InterPro" id="IPR014751">
    <property type="entry name" value="XRCC4-like_C"/>
</dbReference>
<keyword evidence="5 13" id="KW-0547">Nucleotide-binding</keyword>
<dbReference type="Gene3D" id="3.40.850.10">
    <property type="entry name" value="Kinesin motor domain"/>
    <property type="match status" value="1"/>
</dbReference>
<name>A0A8B7YJX7_ACAPL</name>
<protein>
    <submittedName>
        <fullName evidence="19">Myosin heavy chain, striated muscle-like</fullName>
    </submittedName>
</protein>
<dbReference type="FunFam" id="1.20.5.4820:FF:000002">
    <property type="entry name" value="Myosin heavy chain 10"/>
    <property type="match status" value="1"/>
</dbReference>
<proteinExistence type="inferred from homology"/>
<keyword evidence="10" id="KW-0514">Muscle protein</keyword>
<dbReference type="FunFam" id="1.20.5.340:FF:000021">
    <property type="entry name" value="Myosin heavy chain, isoform G"/>
    <property type="match status" value="1"/>
</dbReference>
<evidence type="ECO:0000259" key="17">
    <source>
        <dbReference type="PROSITE" id="PS51844"/>
    </source>
</evidence>
<dbReference type="GO" id="GO:0008307">
    <property type="term" value="F:structural constituent of muscle"/>
    <property type="evidence" value="ECO:0007669"/>
    <property type="project" value="UniProtKB-ARBA"/>
</dbReference>
<dbReference type="GO" id="GO:0030154">
    <property type="term" value="P:cell differentiation"/>
    <property type="evidence" value="ECO:0007669"/>
    <property type="project" value="UniProtKB-ARBA"/>
</dbReference>
<keyword evidence="9 13" id="KW-0505">Motor protein</keyword>
<dbReference type="GO" id="GO:0016460">
    <property type="term" value="C:myosin II complex"/>
    <property type="evidence" value="ECO:0007669"/>
    <property type="project" value="TreeGrafter"/>
</dbReference>
<dbReference type="Gene3D" id="1.20.5.340">
    <property type="match status" value="5"/>
</dbReference>
<feature type="compositionally biased region" description="Polar residues" evidence="15">
    <location>
        <begin position="1259"/>
        <end position="1276"/>
    </location>
</feature>
<dbReference type="SUPFAM" id="SSF90257">
    <property type="entry name" value="Myosin rod fragments"/>
    <property type="match status" value="8"/>
</dbReference>
<dbReference type="Gene3D" id="1.20.120.720">
    <property type="entry name" value="Myosin VI head, motor domain, U50 subdomain"/>
    <property type="match status" value="1"/>
</dbReference>
<dbReference type="Gene3D" id="1.20.5.4820">
    <property type="match status" value="1"/>
</dbReference>
<keyword evidence="6 13" id="KW-0067">ATP-binding</keyword>
<dbReference type="GO" id="GO:0032982">
    <property type="term" value="C:myosin filament"/>
    <property type="evidence" value="ECO:0007669"/>
    <property type="project" value="UniProtKB-KW"/>
</dbReference>
<dbReference type="FunFam" id="1.10.10.820:FF:000001">
    <property type="entry name" value="Myosin heavy chain"/>
    <property type="match status" value="1"/>
</dbReference>